<evidence type="ECO:0000256" key="10">
    <source>
        <dbReference type="SAM" id="MobiDB-lite"/>
    </source>
</evidence>
<keyword evidence="8 11" id="KW-0472">Membrane</keyword>
<feature type="signal peptide" evidence="12">
    <location>
        <begin position="1"/>
        <end position="30"/>
    </location>
</feature>
<proteinExistence type="predicted"/>
<reference evidence="14 15" key="1">
    <citation type="submission" date="2023-11" db="EMBL/GenBank/DDBJ databases">
        <title>Paucibacter sp. nov., isolated from fresh soil in Korea.</title>
        <authorList>
            <person name="Le N.T.T."/>
        </authorList>
    </citation>
    <scope>NUCLEOTIDE SEQUENCE [LARGE SCALE GENOMIC DNA]</scope>
    <source>
        <strain evidence="14 15">R3-3</strain>
    </source>
</reference>
<evidence type="ECO:0000256" key="7">
    <source>
        <dbReference type="ARBA" id="ARBA00023004"/>
    </source>
</evidence>
<gene>
    <name evidence="14" type="ORF">SNE35_00700</name>
</gene>
<evidence type="ECO:0000259" key="13">
    <source>
        <dbReference type="PROSITE" id="PS51007"/>
    </source>
</evidence>
<evidence type="ECO:0000313" key="14">
    <source>
        <dbReference type="EMBL" id="MDY0742998.1"/>
    </source>
</evidence>
<keyword evidence="7 9" id="KW-0408">Iron</keyword>
<feature type="transmembrane region" description="Helical" evidence="11">
    <location>
        <begin position="444"/>
        <end position="461"/>
    </location>
</feature>
<accession>A0ABU5DB96</accession>
<name>A0ABU5DB96_9BURK</name>
<evidence type="ECO:0000256" key="6">
    <source>
        <dbReference type="ARBA" id="ARBA00022737"/>
    </source>
</evidence>
<keyword evidence="15" id="KW-1185">Reference proteome</keyword>
<keyword evidence="2" id="KW-1003">Cell membrane</keyword>
<evidence type="ECO:0000313" key="15">
    <source>
        <dbReference type="Proteomes" id="UP001285263"/>
    </source>
</evidence>
<dbReference type="InterPro" id="IPR014353">
    <property type="entry name" value="Membr-bd_ADH_cyt_c"/>
</dbReference>
<evidence type="ECO:0000256" key="5">
    <source>
        <dbReference type="ARBA" id="ARBA00022729"/>
    </source>
</evidence>
<organism evidence="14 15">
    <name type="scientific">Roseateles agri</name>
    <dbReference type="NCBI Taxonomy" id="3098619"/>
    <lineage>
        <taxon>Bacteria</taxon>
        <taxon>Pseudomonadati</taxon>
        <taxon>Pseudomonadota</taxon>
        <taxon>Betaproteobacteria</taxon>
        <taxon>Burkholderiales</taxon>
        <taxon>Sphaerotilaceae</taxon>
        <taxon>Roseateles</taxon>
    </lineage>
</organism>
<keyword evidence="4 9" id="KW-0479">Metal-binding</keyword>
<dbReference type="InterPro" id="IPR036909">
    <property type="entry name" value="Cyt_c-like_dom_sf"/>
</dbReference>
<evidence type="ECO:0000256" key="8">
    <source>
        <dbReference type="ARBA" id="ARBA00023136"/>
    </source>
</evidence>
<feature type="domain" description="Cytochrome c" evidence="13">
    <location>
        <begin position="183"/>
        <end position="292"/>
    </location>
</feature>
<dbReference type="PANTHER" id="PTHR35008:SF8">
    <property type="entry name" value="ALCOHOL DEHYDROGENASE CYTOCHROME C SUBUNIT"/>
    <property type="match status" value="1"/>
</dbReference>
<evidence type="ECO:0000256" key="3">
    <source>
        <dbReference type="ARBA" id="ARBA00022617"/>
    </source>
</evidence>
<evidence type="ECO:0000256" key="4">
    <source>
        <dbReference type="ARBA" id="ARBA00022723"/>
    </source>
</evidence>
<comment type="caution">
    <text evidence="14">The sequence shown here is derived from an EMBL/GenBank/DDBJ whole genome shotgun (WGS) entry which is preliminary data.</text>
</comment>
<dbReference type="PROSITE" id="PS51007">
    <property type="entry name" value="CYTC"/>
    <property type="match status" value="3"/>
</dbReference>
<sequence>MKSPKVLYIAMRLLQSAALAALGVAGSAQAQGSDAALIEQGHRLAIAADCAACHTTPKTGAAFAGGYPIVSPLGTIYASNITPSKANGIGDYTLEEFQAALRQGVRKDGAHLYPAMPYTSYTQLSDADTAALYAYFMHGVKAVDQPAPQTSLPFPFNLRSSMAVWNAMFLKDSRFVPDASKSTEVNRGAYLAGALAHCSACHTPRNALMAEDGTKPLGGGSLGPWFAPNISADPNSGIGAWTEAELVQYLKTGRVHGKAQAAGPMAEAIEHSLQYLPDEDLKAIAVYLKQTAAISDGQSKPRFDHGEASASETEMRGRATDVDAGWRIFSGSCAACHQANATGTGNEAYPSLFHNTTTGADRADNLIATILFGVDRTVDGKPHFMPAFGDAASFTDRLGDQEVADVANYVLSHYGNAAVKVSAQDVQTARAGGKAPLLATLQPAIAPALGVVLIVLILLVVRGSRARRKH</sequence>
<dbReference type="Pfam" id="PF00034">
    <property type="entry name" value="Cytochrom_C"/>
    <property type="match status" value="3"/>
</dbReference>
<evidence type="ECO:0000256" key="11">
    <source>
        <dbReference type="SAM" id="Phobius"/>
    </source>
</evidence>
<evidence type="ECO:0000256" key="2">
    <source>
        <dbReference type="ARBA" id="ARBA00022475"/>
    </source>
</evidence>
<evidence type="ECO:0000256" key="9">
    <source>
        <dbReference type="PROSITE-ProRule" id="PRU00433"/>
    </source>
</evidence>
<evidence type="ECO:0000256" key="1">
    <source>
        <dbReference type="ARBA" id="ARBA00004236"/>
    </source>
</evidence>
<keyword evidence="6" id="KW-0677">Repeat</keyword>
<dbReference type="PIRSF" id="PIRSF000018">
    <property type="entry name" value="Mb_ADH_cyt_c"/>
    <property type="match status" value="1"/>
</dbReference>
<dbReference type="SUPFAM" id="SSF46626">
    <property type="entry name" value="Cytochrome c"/>
    <property type="match status" value="3"/>
</dbReference>
<dbReference type="Proteomes" id="UP001285263">
    <property type="component" value="Unassembled WGS sequence"/>
</dbReference>
<feature type="domain" description="Cytochrome c" evidence="13">
    <location>
        <begin position="320"/>
        <end position="414"/>
    </location>
</feature>
<keyword evidence="3 9" id="KW-0349">Heme</keyword>
<feature type="chain" id="PRO_5046866015" evidence="12">
    <location>
        <begin position="31"/>
        <end position="470"/>
    </location>
</feature>
<evidence type="ECO:0000256" key="12">
    <source>
        <dbReference type="SAM" id="SignalP"/>
    </source>
</evidence>
<dbReference type="EMBL" id="JAXCLA010000001">
    <property type="protein sequence ID" value="MDY0742998.1"/>
    <property type="molecule type" value="Genomic_DNA"/>
</dbReference>
<protein>
    <submittedName>
        <fullName evidence="14">Cytochrome c</fullName>
    </submittedName>
</protein>
<dbReference type="InterPro" id="IPR051459">
    <property type="entry name" value="Cytochrome_c-type_DH"/>
</dbReference>
<feature type="domain" description="Cytochrome c" evidence="13">
    <location>
        <begin position="36"/>
        <end position="140"/>
    </location>
</feature>
<feature type="compositionally biased region" description="Basic and acidic residues" evidence="10">
    <location>
        <begin position="299"/>
        <end position="317"/>
    </location>
</feature>
<dbReference type="PANTHER" id="PTHR35008">
    <property type="entry name" value="BLL4482 PROTEIN-RELATED"/>
    <property type="match status" value="1"/>
</dbReference>
<dbReference type="RefSeq" id="WP_320420812.1">
    <property type="nucleotide sequence ID" value="NZ_JAXCLA010000001.1"/>
</dbReference>
<keyword evidence="11" id="KW-1133">Transmembrane helix</keyword>
<dbReference type="InterPro" id="IPR009056">
    <property type="entry name" value="Cyt_c-like_dom"/>
</dbReference>
<comment type="subcellular location">
    <subcellularLocation>
        <location evidence="1">Cell membrane</location>
    </subcellularLocation>
</comment>
<feature type="region of interest" description="Disordered" evidence="10">
    <location>
        <begin position="297"/>
        <end position="317"/>
    </location>
</feature>
<dbReference type="Gene3D" id="1.10.760.10">
    <property type="entry name" value="Cytochrome c-like domain"/>
    <property type="match status" value="3"/>
</dbReference>
<keyword evidence="11" id="KW-0812">Transmembrane</keyword>
<keyword evidence="5 12" id="KW-0732">Signal</keyword>